<proteinExistence type="predicted"/>
<reference evidence="1" key="1">
    <citation type="submission" date="2022-11" db="EMBL/GenBank/DDBJ databases">
        <authorList>
            <person name="Petersen C."/>
        </authorList>
    </citation>
    <scope>NUCLEOTIDE SEQUENCE</scope>
    <source>
        <strain evidence="1">IBT 20477</strain>
    </source>
</reference>
<organism evidence="1 2">
    <name type="scientific">Penicillium cf. viridicatum</name>
    <dbReference type="NCBI Taxonomy" id="2972119"/>
    <lineage>
        <taxon>Eukaryota</taxon>
        <taxon>Fungi</taxon>
        <taxon>Dikarya</taxon>
        <taxon>Ascomycota</taxon>
        <taxon>Pezizomycotina</taxon>
        <taxon>Eurotiomycetes</taxon>
        <taxon>Eurotiomycetidae</taxon>
        <taxon>Eurotiales</taxon>
        <taxon>Aspergillaceae</taxon>
        <taxon>Penicillium</taxon>
    </lineage>
</organism>
<dbReference type="Proteomes" id="UP001150942">
    <property type="component" value="Unassembled WGS sequence"/>
</dbReference>
<dbReference type="AlphaFoldDB" id="A0A9W9T9I9"/>
<keyword evidence="2" id="KW-1185">Reference proteome</keyword>
<accession>A0A9W9T9I9</accession>
<dbReference type="EMBL" id="JAPQKQ010000001">
    <property type="protein sequence ID" value="KAJ5214548.1"/>
    <property type="molecule type" value="Genomic_DNA"/>
</dbReference>
<evidence type="ECO:0000313" key="1">
    <source>
        <dbReference type="EMBL" id="KAJ5214548.1"/>
    </source>
</evidence>
<evidence type="ECO:0000313" key="2">
    <source>
        <dbReference type="Proteomes" id="UP001150942"/>
    </source>
</evidence>
<name>A0A9W9T9I9_9EURO</name>
<sequence>MTAVMWWKLTWQEPQAVMGVSIFPSILSYGGGLQHTRELQHLAASLTCQMVGTFSQIVNWSYWSSPKGSLLAKASDVDSGYRTNWLDKTGQNADDQSYMHVNKGRASKESVELYVAHTTAIKVKT</sequence>
<protein>
    <submittedName>
        <fullName evidence="1">Uncharacterized protein</fullName>
    </submittedName>
</protein>
<dbReference type="OrthoDB" id="10452892at2759"/>
<gene>
    <name evidence="1" type="ORF">N7449_001717</name>
</gene>
<comment type="caution">
    <text evidence="1">The sequence shown here is derived from an EMBL/GenBank/DDBJ whole genome shotgun (WGS) entry which is preliminary data.</text>
</comment>
<reference evidence="1" key="2">
    <citation type="journal article" date="2023" name="IMA Fungus">
        <title>Comparative genomic study of the Penicillium genus elucidates a diverse pangenome and 15 lateral gene transfer events.</title>
        <authorList>
            <person name="Petersen C."/>
            <person name="Sorensen T."/>
            <person name="Nielsen M.R."/>
            <person name="Sondergaard T.E."/>
            <person name="Sorensen J.L."/>
            <person name="Fitzpatrick D.A."/>
            <person name="Frisvad J.C."/>
            <person name="Nielsen K.L."/>
        </authorList>
    </citation>
    <scope>NUCLEOTIDE SEQUENCE</scope>
    <source>
        <strain evidence="1">IBT 20477</strain>
    </source>
</reference>